<dbReference type="InterPro" id="IPR029063">
    <property type="entry name" value="SAM-dependent_MTases_sf"/>
</dbReference>
<proteinExistence type="predicted"/>
<evidence type="ECO:0000313" key="3">
    <source>
        <dbReference type="Proteomes" id="UP000664654"/>
    </source>
</evidence>
<dbReference type="PANTHER" id="PTHR13369:SF0">
    <property type="entry name" value="GLUTATHIONE S-TRANSFERASE C-TERMINAL DOMAIN-CONTAINING PROTEIN"/>
    <property type="match status" value="1"/>
</dbReference>
<dbReference type="Proteomes" id="UP000664654">
    <property type="component" value="Unassembled WGS sequence"/>
</dbReference>
<dbReference type="PANTHER" id="PTHR13369">
    <property type="match status" value="1"/>
</dbReference>
<dbReference type="EMBL" id="JAFKCV010000006">
    <property type="protein sequence ID" value="MBN7826117.1"/>
    <property type="molecule type" value="Genomic_DNA"/>
</dbReference>
<dbReference type="GO" id="GO:0008168">
    <property type="term" value="F:methyltransferase activity"/>
    <property type="evidence" value="ECO:0007669"/>
    <property type="project" value="UniProtKB-KW"/>
</dbReference>
<evidence type="ECO:0000313" key="2">
    <source>
        <dbReference type="EMBL" id="MBN7826117.1"/>
    </source>
</evidence>
<dbReference type="AlphaFoldDB" id="A0A939DNX6"/>
<sequence length="390" mass="45486">MFQQAFASLDQYLFCHRQYWQFMPFRQDSYPWDNHPLSNWLKSLTDDDVASFEEQPDMLTRQSGPHLPWFRQADGWLDISSRTSQISAPFWLTNGIKGRKWQQISHFAAQCATKQGRIVEWCAGKGHLGRLLGWQQDKPVLSIEWQAGLCEQGREESDRQGLRQEFLCADVLAQDLRDQLRPDQQLVALHACGQLHIRMLQLAVEQRIGELCLCPCCYQLIEQEVYQPLSGLAQDSELRLSRQELRLAVQETVTAPKRDRQKRLTERRYRLIFDSWQREATGQDCYLPVPSAPDALFRQNPVAFCAWAAAQKGLTGPEERDLARHVQQAEQKLGMMARLELVQHLFRRHLELWLVLDRCLYLEEAGYRVELTEFCSRSVTPRNLLIRAFL</sequence>
<dbReference type="Pfam" id="PF13679">
    <property type="entry name" value="Methyltransf_32"/>
    <property type="match status" value="1"/>
</dbReference>
<keyword evidence="3" id="KW-1185">Reference proteome</keyword>
<dbReference type="GO" id="GO:0032259">
    <property type="term" value="P:methylation"/>
    <property type="evidence" value="ECO:0007669"/>
    <property type="project" value="UniProtKB-KW"/>
</dbReference>
<keyword evidence="2" id="KW-0808">Transferase</keyword>
<protein>
    <submittedName>
        <fullName evidence="2">Methyltransferase</fullName>
    </submittedName>
</protein>
<dbReference type="InterPro" id="IPR025714">
    <property type="entry name" value="Methyltranfer_dom"/>
</dbReference>
<name>A0A939DNX6_9ALTE</name>
<dbReference type="RefSeq" id="WP_206574217.1">
    <property type="nucleotide sequence ID" value="NZ_JAFKCV010000006.1"/>
</dbReference>
<organism evidence="2 3">
    <name type="scientific">Bowmanella dokdonensis</name>
    <dbReference type="NCBI Taxonomy" id="751969"/>
    <lineage>
        <taxon>Bacteria</taxon>
        <taxon>Pseudomonadati</taxon>
        <taxon>Pseudomonadota</taxon>
        <taxon>Gammaproteobacteria</taxon>
        <taxon>Alteromonadales</taxon>
        <taxon>Alteromonadaceae</taxon>
        <taxon>Bowmanella</taxon>
    </lineage>
</organism>
<dbReference type="SUPFAM" id="SSF53335">
    <property type="entry name" value="S-adenosyl-L-methionine-dependent methyltransferases"/>
    <property type="match status" value="1"/>
</dbReference>
<feature type="domain" description="Methyltransferase" evidence="1">
    <location>
        <begin position="99"/>
        <end position="223"/>
    </location>
</feature>
<comment type="caution">
    <text evidence="2">The sequence shown here is derived from an EMBL/GenBank/DDBJ whole genome shotgun (WGS) entry which is preliminary data.</text>
</comment>
<gene>
    <name evidence="2" type="ORF">J0A66_12850</name>
</gene>
<evidence type="ECO:0000259" key="1">
    <source>
        <dbReference type="Pfam" id="PF13679"/>
    </source>
</evidence>
<reference evidence="2" key="1">
    <citation type="submission" date="2021-03" db="EMBL/GenBank/DDBJ databases">
        <title>novel species isolated from a fishpond in China.</title>
        <authorList>
            <person name="Lu H."/>
            <person name="Cai Z."/>
        </authorList>
    </citation>
    <scope>NUCLEOTIDE SEQUENCE</scope>
    <source>
        <strain evidence="2">JCM 30855</strain>
    </source>
</reference>
<accession>A0A939DNX6</accession>
<keyword evidence="2" id="KW-0489">Methyltransferase</keyword>